<accession>A0A8X6K805</accession>
<name>A0A8X6K805_TRICU</name>
<keyword evidence="1" id="KW-1133">Transmembrane helix</keyword>
<reference evidence="2" key="1">
    <citation type="submission" date="2020-07" db="EMBL/GenBank/DDBJ databases">
        <title>Multicomponent nature underlies the extraordinary mechanical properties of spider dragline silk.</title>
        <authorList>
            <person name="Kono N."/>
            <person name="Nakamura H."/>
            <person name="Mori M."/>
            <person name="Yoshida Y."/>
            <person name="Ohtoshi R."/>
            <person name="Malay A.D."/>
            <person name="Moran D.A.P."/>
            <person name="Tomita M."/>
            <person name="Numata K."/>
            <person name="Arakawa K."/>
        </authorList>
    </citation>
    <scope>NUCLEOTIDE SEQUENCE</scope>
</reference>
<evidence type="ECO:0000256" key="1">
    <source>
        <dbReference type="SAM" id="Phobius"/>
    </source>
</evidence>
<dbReference type="EMBL" id="BMAO01010226">
    <property type="protein sequence ID" value="GFQ65721.1"/>
    <property type="molecule type" value="Genomic_DNA"/>
</dbReference>
<sequence>MKLTIRKTSRKLHYLFSPYFLFIHNSAAKVFAFIREERETGAQNIQKMRGKEKNRRARSAFTEHLFCCGSGRTIAPWRSESFGGDVTHVAPHESAWGVGGGGSRAALCYSRTCATISVMYYDRSRAFPPSVPLSRSGKM</sequence>
<dbReference type="AlphaFoldDB" id="A0A8X6K805"/>
<organism evidence="2 3">
    <name type="scientific">Trichonephila clavata</name>
    <name type="common">Joro spider</name>
    <name type="synonym">Nephila clavata</name>
    <dbReference type="NCBI Taxonomy" id="2740835"/>
    <lineage>
        <taxon>Eukaryota</taxon>
        <taxon>Metazoa</taxon>
        <taxon>Ecdysozoa</taxon>
        <taxon>Arthropoda</taxon>
        <taxon>Chelicerata</taxon>
        <taxon>Arachnida</taxon>
        <taxon>Araneae</taxon>
        <taxon>Araneomorphae</taxon>
        <taxon>Entelegynae</taxon>
        <taxon>Araneoidea</taxon>
        <taxon>Nephilidae</taxon>
        <taxon>Trichonephila</taxon>
    </lineage>
</organism>
<keyword evidence="3" id="KW-1185">Reference proteome</keyword>
<dbReference type="Proteomes" id="UP000887116">
    <property type="component" value="Unassembled WGS sequence"/>
</dbReference>
<keyword evidence="1" id="KW-0812">Transmembrane</keyword>
<evidence type="ECO:0000313" key="3">
    <source>
        <dbReference type="Proteomes" id="UP000887116"/>
    </source>
</evidence>
<protein>
    <submittedName>
        <fullName evidence="2">Uncharacterized protein</fullName>
    </submittedName>
</protein>
<proteinExistence type="predicted"/>
<evidence type="ECO:0000313" key="2">
    <source>
        <dbReference type="EMBL" id="GFQ65721.1"/>
    </source>
</evidence>
<gene>
    <name evidence="2" type="ORF">TNCT_100601</name>
</gene>
<feature type="transmembrane region" description="Helical" evidence="1">
    <location>
        <begin position="12"/>
        <end position="34"/>
    </location>
</feature>
<keyword evidence="1" id="KW-0472">Membrane</keyword>
<dbReference type="OrthoDB" id="10507039at2759"/>
<comment type="caution">
    <text evidence="2">The sequence shown here is derived from an EMBL/GenBank/DDBJ whole genome shotgun (WGS) entry which is preliminary data.</text>
</comment>